<dbReference type="EnsemblPlants" id="PNT67960">
    <property type="protein sequence ID" value="PNT67960"/>
    <property type="gene ID" value="BRADI_3g34235v3"/>
</dbReference>
<keyword evidence="1" id="KW-0472">Membrane</keyword>
<dbReference type="InParanoid" id="A0A2K2D104"/>
<evidence type="ECO:0000313" key="3">
    <source>
        <dbReference type="EnsemblPlants" id="PNT67960"/>
    </source>
</evidence>
<evidence type="ECO:0000256" key="1">
    <source>
        <dbReference type="SAM" id="Phobius"/>
    </source>
</evidence>
<accession>A0A2K2D104</accession>
<reference evidence="3" key="3">
    <citation type="submission" date="2018-08" db="UniProtKB">
        <authorList>
            <consortium name="EnsemblPlants"/>
        </authorList>
    </citation>
    <scope>IDENTIFICATION</scope>
    <source>
        <strain evidence="3">cv. Bd21</strain>
    </source>
</reference>
<keyword evidence="4" id="KW-1185">Reference proteome</keyword>
<sequence>MHVTFTILPPGTVGRKGAPLCLFWRTKQTAGWPLNSDLYLYLFYLLGKWFLCIALIIKLIELVVFHAGIRA</sequence>
<feature type="transmembrane region" description="Helical" evidence="1">
    <location>
        <begin position="41"/>
        <end position="65"/>
    </location>
</feature>
<reference evidence="2 3" key="1">
    <citation type="journal article" date="2010" name="Nature">
        <title>Genome sequencing and analysis of the model grass Brachypodium distachyon.</title>
        <authorList>
            <consortium name="International Brachypodium Initiative"/>
        </authorList>
    </citation>
    <scope>NUCLEOTIDE SEQUENCE [LARGE SCALE GENOMIC DNA]</scope>
    <source>
        <strain evidence="2 3">Bd21</strain>
    </source>
</reference>
<organism evidence="2">
    <name type="scientific">Brachypodium distachyon</name>
    <name type="common">Purple false brome</name>
    <name type="synonym">Trachynia distachya</name>
    <dbReference type="NCBI Taxonomy" id="15368"/>
    <lineage>
        <taxon>Eukaryota</taxon>
        <taxon>Viridiplantae</taxon>
        <taxon>Streptophyta</taxon>
        <taxon>Embryophyta</taxon>
        <taxon>Tracheophyta</taxon>
        <taxon>Spermatophyta</taxon>
        <taxon>Magnoliopsida</taxon>
        <taxon>Liliopsida</taxon>
        <taxon>Poales</taxon>
        <taxon>Poaceae</taxon>
        <taxon>BOP clade</taxon>
        <taxon>Pooideae</taxon>
        <taxon>Stipodae</taxon>
        <taxon>Brachypodieae</taxon>
        <taxon>Brachypodium</taxon>
    </lineage>
</organism>
<dbReference type="Gramene" id="PNT67960">
    <property type="protein sequence ID" value="PNT67960"/>
    <property type="gene ID" value="BRADI_3g34235v3"/>
</dbReference>
<evidence type="ECO:0000313" key="4">
    <source>
        <dbReference type="Proteomes" id="UP000008810"/>
    </source>
</evidence>
<protein>
    <submittedName>
        <fullName evidence="2 3">Uncharacterized protein</fullName>
    </submittedName>
</protein>
<evidence type="ECO:0000313" key="2">
    <source>
        <dbReference type="EMBL" id="PNT67960.1"/>
    </source>
</evidence>
<keyword evidence="1" id="KW-0812">Transmembrane</keyword>
<dbReference type="EMBL" id="CM000882">
    <property type="protein sequence ID" value="PNT67960.1"/>
    <property type="molecule type" value="Genomic_DNA"/>
</dbReference>
<name>A0A2K2D104_BRADI</name>
<proteinExistence type="predicted"/>
<gene>
    <name evidence="2" type="ORF">BRADI_3g34235v3</name>
</gene>
<dbReference type="Proteomes" id="UP000008810">
    <property type="component" value="Chromosome 3"/>
</dbReference>
<reference evidence="2" key="2">
    <citation type="submission" date="2017-06" db="EMBL/GenBank/DDBJ databases">
        <title>WGS assembly of Brachypodium distachyon.</title>
        <authorList>
            <consortium name="The International Brachypodium Initiative"/>
            <person name="Lucas S."/>
            <person name="Harmon-Smith M."/>
            <person name="Lail K."/>
            <person name="Tice H."/>
            <person name="Grimwood J."/>
            <person name="Bruce D."/>
            <person name="Barry K."/>
            <person name="Shu S."/>
            <person name="Lindquist E."/>
            <person name="Wang M."/>
            <person name="Pitluck S."/>
            <person name="Vogel J.P."/>
            <person name="Garvin D.F."/>
            <person name="Mockler T.C."/>
            <person name="Schmutz J."/>
            <person name="Rokhsar D."/>
            <person name="Bevan M.W."/>
        </authorList>
    </citation>
    <scope>NUCLEOTIDE SEQUENCE</scope>
    <source>
        <strain evidence="2">Bd21</strain>
    </source>
</reference>
<keyword evidence="1" id="KW-1133">Transmembrane helix</keyword>
<dbReference type="AlphaFoldDB" id="A0A2K2D104"/>